<protein>
    <submittedName>
        <fullName evidence="3">Inosose isomerase</fullName>
        <ecNumber evidence="3">5.3.99.-</ecNumber>
    </submittedName>
</protein>
<name>A0A5C5WWG4_9BACT</name>
<keyword evidence="3" id="KW-0413">Isomerase</keyword>
<feature type="domain" description="Xylose isomerase-like TIM barrel" evidence="2">
    <location>
        <begin position="55"/>
        <end position="310"/>
    </location>
</feature>
<dbReference type="GO" id="GO:0016853">
    <property type="term" value="F:isomerase activity"/>
    <property type="evidence" value="ECO:0007669"/>
    <property type="project" value="UniProtKB-KW"/>
</dbReference>
<comment type="caution">
    <text evidence="3">The sequence shown here is derived from an EMBL/GenBank/DDBJ whole genome shotgun (WGS) entry which is preliminary data.</text>
</comment>
<sequence precursor="true">MKNMLNRRTMIAASVATSIAMTRIASAENSQRRKFTLDLRCGSIGVQANQKEAIELAGKYGFESVTPDAISLAGMSVDQQEEVLDLMKEKNVVWGSAGLPVEFRKDQAKFEDDLAQLPERAAALQKLGGKRMGTYIMPCHDELTYVQNFRLHADRLRKCTKVLNDHGLRFGMEYVGPKTLWTSKRYSFLHSLAGLRDLIDEINVDNVGVILDSWHWYTAGESIDDIKSLSNQDVVGCDLNDAPKGIAVDQQLDNQRELPMATGVINVKSFLEGLIAIGYDGPVRAEPFNAALNSMDNDAATKATAEAMKSAFALI</sequence>
<dbReference type="PANTHER" id="PTHR12110">
    <property type="entry name" value="HYDROXYPYRUVATE ISOMERASE"/>
    <property type="match status" value="1"/>
</dbReference>
<dbReference type="EC" id="5.3.99.-" evidence="3"/>
<evidence type="ECO:0000259" key="2">
    <source>
        <dbReference type="Pfam" id="PF01261"/>
    </source>
</evidence>
<feature type="signal peptide" evidence="1">
    <location>
        <begin position="1"/>
        <end position="27"/>
    </location>
</feature>
<evidence type="ECO:0000256" key="1">
    <source>
        <dbReference type="SAM" id="SignalP"/>
    </source>
</evidence>
<dbReference type="InterPro" id="IPR036237">
    <property type="entry name" value="Xyl_isomerase-like_sf"/>
</dbReference>
<dbReference type="EMBL" id="SJPI01000001">
    <property type="protein sequence ID" value="TWT54202.1"/>
    <property type="molecule type" value="Genomic_DNA"/>
</dbReference>
<keyword evidence="4" id="KW-1185">Reference proteome</keyword>
<evidence type="ECO:0000313" key="3">
    <source>
        <dbReference type="EMBL" id="TWT54202.1"/>
    </source>
</evidence>
<feature type="chain" id="PRO_5022986010" evidence="1">
    <location>
        <begin position="28"/>
        <end position="315"/>
    </location>
</feature>
<dbReference type="SUPFAM" id="SSF51658">
    <property type="entry name" value="Xylose isomerase-like"/>
    <property type="match status" value="1"/>
</dbReference>
<dbReference type="AlphaFoldDB" id="A0A5C5WWG4"/>
<evidence type="ECO:0000313" key="4">
    <source>
        <dbReference type="Proteomes" id="UP000316598"/>
    </source>
</evidence>
<dbReference type="Proteomes" id="UP000316598">
    <property type="component" value="Unassembled WGS sequence"/>
</dbReference>
<dbReference type="InterPro" id="IPR050312">
    <property type="entry name" value="IolE/XylAMocC-like"/>
</dbReference>
<gene>
    <name evidence="3" type="primary">iolI_2</name>
    <name evidence="3" type="ORF">Pla22_18370</name>
</gene>
<proteinExistence type="predicted"/>
<keyword evidence="1" id="KW-0732">Signal</keyword>
<organism evidence="3 4">
    <name type="scientific">Rubripirellula amarantea</name>
    <dbReference type="NCBI Taxonomy" id="2527999"/>
    <lineage>
        <taxon>Bacteria</taxon>
        <taxon>Pseudomonadati</taxon>
        <taxon>Planctomycetota</taxon>
        <taxon>Planctomycetia</taxon>
        <taxon>Pirellulales</taxon>
        <taxon>Pirellulaceae</taxon>
        <taxon>Rubripirellula</taxon>
    </lineage>
</organism>
<dbReference type="Gene3D" id="3.20.20.150">
    <property type="entry name" value="Divalent-metal-dependent TIM barrel enzymes"/>
    <property type="match status" value="1"/>
</dbReference>
<dbReference type="InterPro" id="IPR013022">
    <property type="entry name" value="Xyl_isomerase-like_TIM-brl"/>
</dbReference>
<dbReference type="RefSeq" id="WP_146514285.1">
    <property type="nucleotide sequence ID" value="NZ_SJPI01000001.1"/>
</dbReference>
<reference evidence="3 4" key="1">
    <citation type="submission" date="2019-02" db="EMBL/GenBank/DDBJ databases">
        <title>Deep-cultivation of Planctomycetes and their phenomic and genomic characterization uncovers novel biology.</title>
        <authorList>
            <person name="Wiegand S."/>
            <person name="Jogler M."/>
            <person name="Boedeker C."/>
            <person name="Pinto D."/>
            <person name="Vollmers J."/>
            <person name="Rivas-Marin E."/>
            <person name="Kohn T."/>
            <person name="Peeters S.H."/>
            <person name="Heuer A."/>
            <person name="Rast P."/>
            <person name="Oberbeckmann S."/>
            <person name="Bunk B."/>
            <person name="Jeske O."/>
            <person name="Meyerdierks A."/>
            <person name="Storesund J.E."/>
            <person name="Kallscheuer N."/>
            <person name="Luecker S."/>
            <person name="Lage O.M."/>
            <person name="Pohl T."/>
            <person name="Merkel B.J."/>
            <person name="Hornburger P."/>
            <person name="Mueller R.-W."/>
            <person name="Bruemmer F."/>
            <person name="Labrenz M."/>
            <person name="Spormann A.M."/>
            <person name="Op Den Camp H."/>
            <person name="Overmann J."/>
            <person name="Amann R."/>
            <person name="Jetten M.S.M."/>
            <person name="Mascher T."/>
            <person name="Medema M.H."/>
            <person name="Devos D.P."/>
            <person name="Kaster A.-K."/>
            <person name="Ovreas L."/>
            <person name="Rohde M."/>
            <person name="Galperin M.Y."/>
            <person name="Jogler C."/>
        </authorList>
    </citation>
    <scope>NUCLEOTIDE SEQUENCE [LARGE SCALE GENOMIC DNA]</scope>
    <source>
        <strain evidence="3 4">Pla22</strain>
    </source>
</reference>
<dbReference type="OrthoDB" id="9782626at2"/>
<accession>A0A5C5WWG4</accession>
<dbReference type="Pfam" id="PF01261">
    <property type="entry name" value="AP_endonuc_2"/>
    <property type="match status" value="1"/>
</dbReference>